<keyword evidence="15" id="KW-1185">Reference proteome</keyword>
<dbReference type="PANTHER" id="PTHR31576:SF2">
    <property type="entry name" value="TATA BOX-BINDING PROTEIN-ASSOCIATED FACTOR RNA POLYMERASE I SUBUNIT B"/>
    <property type="match status" value="1"/>
</dbReference>
<comment type="caution">
    <text evidence="14">The sequence shown here is derived from an EMBL/GenBank/DDBJ whole genome shotgun (WGS) entry which is preliminary data.</text>
</comment>
<proteinExistence type="inferred from homology"/>
<dbReference type="Pfam" id="PF20644">
    <property type="entry name" value="Rrn7_cyclin_N"/>
    <property type="match status" value="1"/>
</dbReference>
<evidence type="ECO:0000256" key="4">
    <source>
        <dbReference type="ARBA" id="ARBA00022771"/>
    </source>
</evidence>
<feature type="region of interest" description="Disordered" evidence="10">
    <location>
        <begin position="130"/>
        <end position="161"/>
    </location>
</feature>
<evidence type="ECO:0000256" key="10">
    <source>
        <dbReference type="SAM" id="MobiDB-lite"/>
    </source>
</evidence>
<dbReference type="Pfam" id="PF11781">
    <property type="entry name" value="Zn_ribbon_RRN7"/>
    <property type="match status" value="1"/>
</dbReference>
<dbReference type="EMBL" id="NAJO01000048">
    <property type="protein sequence ID" value="OQN98084.1"/>
    <property type="molecule type" value="Genomic_DNA"/>
</dbReference>
<evidence type="ECO:0000259" key="12">
    <source>
        <dbReference type="Pfam" id="PF20644"/>
    </source>
</evidence>
<gene>
    <name evidence="14" type="ORF">B0A48_15916</name>
</gene>
<evidence type="ECO:0000256" key="3">
    <source>
        <dbReference type="ARBA" id="ARBA00022723"/>
    </source>
</evidence>
<organism evidence="14 15">
    <name type="scientific">Cryoendolithus antarcticus</name>
    <dbReference type="NCBI Taxonomy" id="1507870"/>
    <lineage>
        <taxon>Eukaryota</taxon>
        <taxon>Fungi</taxon>
        <taxon>Dikarya</taxon>
        <taxon>Ascomycota</taxon>
        <taxon>Pezizomycotina</taxon>
        <taxon>Dothideomycetes</taxon>
        <taxon>Dothideomycetidae</taxon>
        <taxon>Cladosporiales</taxon>
        <taxon>Cladosporiaceae</taxon>
        <taxon>Cryoendolithus</taxon>
    </lineage>
</organism>
<keyword evidence="3" id="KW-0479">Metal-binding</keyword>
<protein>
    <submittedName>
        <fullName evidence="14">Uncharacterized protein</fullName>
    </submittedName>
</protein>
<evidence type="ECO:0000256" key="5">
    <source>
        <dbReference type="ARBA" id="ARBA00022833"/>
    </source>
</evidence>
<evidence type="ECO:0000256" key="2">
    <source>
        <dbReference type="ARBA" id="ARBA00006899"/>
    </source>
</evidence>
<dbReference type="PANTHER" id="PTHR31576">
    <property type="entry name" value="TATA BOX-BINDING PROTEIN-ASSOCIATED FACTOR RNA POLYMERASE I SUBUNIT B"/>
    <property type="match status" value="1"/>
</dbReference>
<evidence type="ECO:0000256" key="8">
    <source>
        <dbReference type="ARBA" id="ARBA00023163"/>
    </source>
</evidence>
<reference evidence="15" key="1">
    <citation type="submission" date="2017-03" db="EMBL/GenBank/DDBJ databases">
        <title>Genomes of endolithic fungi from Antarctica.</title>
        <authorList>
            <person name="Coleine C."/>
            <person name="Masonjones S."/>
            <person name="Stajich J.E."/>
        </authorList>
    </citation>
    <scope>NUCLEOTIDE SEQUENCE [LARGE SCALE GENOMIC DNA]</scope>
    <source>
        <strain evidence="15">CCFEE 5527</strain>
    </source>
</reference>
<keyword evidence="9" id="KW-0539">Nucleus</keyword>
<dbReference type="Proteomes" id="UP000192596">
    <property type="component" value="Unassembled WGS sequence"/>
</dbReference>
<evidence type="ECO:0000313" key="14">
    <source>
        <dbReference type="EMBL" id="OQN98084.1"/>
    </source>
</evidence>
<keyword evidence="6" id="KW-0805">Transcription regulation</keyword>
<keyword evidence="4" id="KW-0863">Zinc-finger</keyword>
<feature type="compositionally biased region" description="Polar residues" evidence="10">
    <location>
        <begin position="133"/>
        <end position="160"/>
    </location>
</feature>
<accession>A0A1V8SG09</accession>
<dbReference type="OrthoDB" id="428577at2759"/>
<evidence type="ECO:0000256" key="6">
    <source>
        <dbReference type="ARBA" id="ARBA00023015"/>
    </source>
</evidence>
<sequence>MSSRPKRRPEPCNNENCGSRRFQQGEDGYTYCDQGHQQSDRGAAVVEDTGELVLAGRKHRRVDSNVESTNIGRTLEGSKLVEYYLMALQVVLRKQVKWLVDEGKVSVEIEGIVRELWALRLRKVQFRDGYESGTDTEGQSQIFSSQSEGESGTVTNASQTSRRKASTSEIATLVDTLALCYIATLLLRLPVTIADYISLADKGSLPYYSAIRLVQKSLTEKLPGQYQSLLEPQTILKAEDLQRRIFDTAKQFHEDFGMGMPAVNHPLLLYRWMRALALPIEVFATTTRLARMLGLDFGYLFEGARRSEFPVRYPEVRLMALVVVVTKLLFPCDDHERHPASAQDMSAMRMNWDAWQKSQSSDAEKAPKPEPMSNSDAFAITDTDCLNMGDEDLDRYLDWYQNNLASESVREQGRAGKEADFRRTMMGLFPAPLSTDKTTPIVTSKAPEQLDELSQHLRETQANLTTLSVVSKTASDDKVNRAGTYYRRYREASELIGPIRVLYEKASDLGGTSLSSLVKAVFAVELRLEKLETRTRKEEASDE</sequence>
<evidence type="ECO:0000256" key="7">
    <source>
        <dbReference type="ARBA" id="ARBA00023125"/>
    </source>
</evidence>
<comment type="similarity">
    <text evidence="2">Belongs to the RRN7/TAF1B family.</text>
</comment>
<comment type="subcellular location">
    <subcellularLocation>
        <location evidence="1">Nucleus</location>
        <location evidence="1">Nucleolus</location>
    </subcellularLocation>
</comment>
<dbReference type="InParanoid" id="A0A1V8SG09"/>
<dbReference type="GO" id="GO:0001164">
    <property type="term" value="F:RNA polymerase I core promoter sequence-specific DNA binding"/>
    <property type="evidence" value="ECO:0007669"/>
    <property type="project" value="InterPro"/>
</dbReference>
<name>A0A1V8SG09_9PEZI</name>
<keyword evidence="5" id="KW-0862">Zinc</keyword>
<keyword evidence="7" id="KW-0238">DNA-binding</keyword>
<evidence type="ECO:0000256" key="9">
    <source>
        <dbReference type="ARBA" id="ARBA00023242"/>
    </source>
</evidence>
<dbReference type="InterPro" id="IPR033599">
    <property type="entry name" value="TAF1B/Rrn7"/>
</dbReference>
<dbReference type="AlphaFoldDB" id="A0A1V8SG09"/>
<evidence type="ECO:0000313" key="15">
    <source>
        <dbReference type="Proteomes" id="UP000192596"/>
    </source>
</evidence>
<evidence type="ECO:0000259" key="13">
    <source>
        <dbReference type="Pfam" id="PF20645"/>
    </source>
</evidence>
<dbReference type="GO" id="GO:0070860">
    <property type="term" value="C:RNA polymerase I core factor complex"/>
    <property type="evidence" value="ECO:0007669"/>
    <property type="project" value="InterPro"/>
</dbReference>
<evidence type="ECO:0000259" key="11">
    <source>
        <dbReference type="Pfam" id="PF11781"/>
    </source>
</evidence>
<dbReference type="GO" id="GO:0042790">
    <property type="term" value="P:nucleolar large rRNA transcription by RNA polymerase I"/>
    <property type="evidence" value="ECO:0007669"/>
    <property type="project" value="TreeGrafter"/>
</dbReference>
<feature type="domain" description="Rrn7/TAF1B C-terminal cyclin" evidence="13">
    <location>
        <begin position="236"/>
        <end position="404"/>
    </location>
</feature>
<evidence type="ECO:0000256" key="1">
    <source>
        <dbReference type="ARBA" id="ARBA00004604"/>
    </source>
</evidence>
<dbReference type="STRING" id="1507870.A0A1V8SG09"/>
<dbReference type="InterPro" id="IPR021752">
    <property type="entry name" value="TF_Rrn7_Zf"/>
</dbReference>
<dbReference type="InterPro" id="IPR048540">
    <property type="entry name" value="Rrn7_cyclin_N"/>
</dbReference>
<dbReference type="Pfam" id="PF20645">
    <property type="entry name" value="Rrn7_cyclin_C"/>
    <property type="match status" value="1"/>
</dbReference>
<dbReference type="GO" id="GO:0008270">
    <property type="term" value="F:zinc ion binding"/>
    <property type="evidence" value="ECO:0007669"/>
    <property type="project" value="UniProtKB-KW"/>
</dbReference>
<dbReference type="FunCoup" id="A0A1V8SG09">
    <property type="interactions" value="57"/>
</dbReference>
<feature type="domain" description="RRN7-type" evidence="11">
    <location>
        <begin position="10"/>
        <end position="39"/>
    </location>
</feature>
<dbReference type="InterPro" id="IPR048538">
    <property type="entry name" value="Rrn7_cyclin_C"/>
</dbReference>
<keyword evidence="8" id="KW-0804">Transcription</keyword>
<feature type="domain" description="Rrn7/TAF1B N-terminal cyclin" evidence="12">
    <location>
        <begin position="88"/>
        <end position="214"/>
    </location>
</feature>